<sequence length="584" mass="63982">MFSIGTKFDSASKLWSGSGAASQLFHESVTLGRALLYLLNLNPAKICQISADDGSKRTNGEIYKATLNVAVNLQKRGCSKGDVVGFVCRNSHNLTPAFLAAQFLGAPTNALDIAFSRDVVGFVCRNSHNLTPAFLAAQFLGAPTNALDIAFSRDEIAHMFRATQPKFVFCDDDMSDVVHGALTDISNNATIIILGKEKCNFTHINDLLNDKGNQMQIMNLMLYPPEVDVQSCSAIICSSGTTGYHKGVALSHECIKFHFCKPALNAKLGYATFSFSSLYWASGYIALLSSLFSLSTRIITTKPFSPEFLISIIKNYKVTMLLTPPSQATQLINCPALKEDSLASLKSYTCIGGLITIELCNRIQSYLPNGTFMNTYGMSEAGTISTLCMPSAKVSVGFLSTGVTAMIINEDGQQLGFGEIGEICVKTKSLFMGYYNNPEATEVMFDKNGWVHTGDLGYFDEDGILYLTGRKKDILKYNNYHVSPLEIEEILQNHPDVSQAVVVGIPDQIFTDLPAAVVVRKDGTSVTEEELSQFVEKAVPDYKKLRGGVYFVDKIPMTPSGKMRKHIVKDLAVDLFKLRQTKNL</sequence>
<dbReference type="PANTHER" id="PTHR24096:SF353">
    <property type="entry name" value="GH16244P-RELATED"/>
    <property type="match status" value="1"/>
</dbReference>
<dbReference type="InterPro" id="IPR000873">
    <property type="entry name" value="AMP-dep_synth/lig_dom"/>
</dbReference>
<dbReference type="InterPro" id="IPR042099">
    <property type="entry name" value="ANL_N_sf"/>
</dbReference>
<feature type="domain" description="AMP-dependent synthetase/ligase" evidence="4">
    <location>
        <begin position="117"/>
        <end position="435"/>
    </location>
</feature>
<dbReference type="EMBL" id="GFDF01002337">
    <property type="protein sequence ID" value="JAV11747.1"/>
    <property type="molecule type" value="Transcribed_RNA"/>
</dbReference>
<evidence type="ECO:0000256" key="3">
    <source>
        <dbReference type="ARBA" id="ARBA00023140"/>
    </source>
</evidence>
<dbReference type="GO" id="GO:0004467">
    <property type="term" value="F:long-chain fatty acid-CoA ligase activity"/>
    <property type="evidence" value="ECO:0007669"/>
    <property type="project" value="TreeGrafter"/>
</dbReference>
<feature type="domain" description="AMP-binding enzyme C-terminal" evidence="5">
    <location>
        <begin position="486"/>
        <end position="562"/>
    </location>
</feature>
<dbReference type="Gene3D" id="3.40.50.12780">
    <property type="entry name" value="N-terminal domain of ligase-like"/>
    <property type="match status" value="2"/>
</dbReference>
<dbReference type="SUPFAM" id="SSF56801">
    <property type="entry name" value="Acetyl-CoA synthetase-like"/>
    <property type="match status" value="2"/>
</dbReference>
<accession>A0A1L8DZ97</accession>
<protein>
    <submittedName>
        <fullName evidence="6">Putative acyl-coa synthetase</fullName>
    </submittedName>
</protein>
<dbReference type="InterPro" id="IPR045851">
    <property type="entry name" value="AMP-bd_C_sf"/>
</dbReference>
<dbReference type="AlphaFoldDB" id="A0A1L8DZ97"/>
<evidence type="ECO:0000259" key="4">
    <source>
        <dbReference type="Pfam" id="PF00501"/>
    </source>
</evidence>
<evidence type="ECO:0000259" key="5">
    <source>
        <dbReference type="Pfam" id="PF13193"/>
    </source>
</evidence>
<name>A0A1L8DZ97_9DIPT</name>
<dbReference type="PANTHER" id="PTHR24096">
    <property type="entry name" value="LONG-CHAIN-FATTY-ACID--COA LIGASE"/>
    <property type="match status" value="1"/>
</dbReference>
<proteinExistence type="inferred from homology"/>
<reference evidence="6" key="1">
    <citation type="submission" date="2016-12" db="EMBL/GenBank/DDBJ databases">
        <title>An insight into the sialome and mialome of the sand fly, Nyssomyia neivai.</title>
        <authorList>
            <person name="Sebastian V."/>
            <person name="Goulart T.M."/>
            <person name="Oliveira W."/>
            <person name="Calvo E."/>
            <person name="Oliveira L.F."/>
            <person name="Pinto M.C."/>
            <person name="Rosselino A.M."/>
            <person name="Ribeiro J.M."/>
        </authorList>
    </citation>
    <scope>NUCLEOTIDE SEQUENCE</scope>
</reference>
<dbReference type="Gene3D" id="3.30.300.30">
    <property type="match status" value="1"/>
</dbReference>
<evidence type="ECO:0000256" key="2">
    <source>
        <dbReference type="ARBA" id="ARBA00006432"/>
    </source>
</evidence>
<keyword evidence="3" id="KW-0576">Peroxisome</keyword>
<evidence type="ECO:0000256" key="1">
    <source>
        <dbReference type="ARBA" id="ARBA00004275"/>
    </source>
</evidence>
<dbReference type="Pfam" id="PF00501">
    <property type="entry name" value="AMP-binding"/>
    <property type="match status" value="1"/>
</dbReference>
<dbReference type="GO" id="GO:0046949">
    <property type="term" value="P:fatty-acyl-CoA biosynthetic process"/>
    <property type="evidence" value="ECO:0007669"/>
    <property type="project" value="TreeGrafter"/>
</dbReference>
<evidence type="ECO:0000313" key="6">
    <source>
        <dbReference type="EMBL" id="JAV11747.1"/>
    </source>
</evidence>
<dbReference type="FunFam" id="3.40.50.12780:FF:000025">
    <property type="entry name" value="luciferin 4-monooxygenase"/>
    <property type="match status" value="1"/>
</dbReference>
<dbReference type="FunFam" id="3.30.300.30:FF:000007">
    <property type="entry name" value="4-coumarate--CoA ligase 2"/>
    <property type="match status" value="1"/>
</dbReference>
<comment type="similarity">
    <text evidence="2">Belongs to the ATP-dependent AMP-binding enzyme family.</text>
</comment>
<comment type="subcellular location">
    <subcellularLocation>
        <location evidence="1">Peroxisome</location>
    </subcellularLocation>
</comment>
<dbReference type="Pfam" id="PF13193">
    <property type="entry name" value="AMP-binding_C"/>
    <property type="match status" value="1"/>
</dbReference>
<dbReference type="InterPro" id="IPR025110">
    <property type="entry name" value="AMP-bd_C"/>
</dbReference>
<dbReference type="GO" id="GO:0005777">
    <property type="term" value="C:peroxisome"/>
    <property type="evidence" value="ECO:0007669"/>
    <property type="project" value="UniProtKB-SubCell"/>
</dbReference>
<organism evidence="6">
    <name type="scientific">Nyssomyia neivai</name>
    <dbReference type="NCBI Taxonomy" id="330878"/>
    <lineage>
        <taxon>Eukaryota</taxon>
        <taxon>Metazoa</taxon>
        <taxon>Ecdysozoa</taxon>
        <taxon>Arthropoda</taxon>
        <taxon>Hexapoda</taxon>
        <taxon>Insecta</taxon>
        <taxon>Pterygota</taxon>
        <taxon>Neoptera</taxon>
        <taxon>Endopterygota</taxon>
        <taxon>Diptera</taxon>
        <taxon>Nematocera</taxon>
        <taxon>Psychodoidea</taxon>
        <taxon>Psychodidae</taxon>
        <taxon>Nyssomyia</taxon>
    </lineage>
</organism>